<dbReference type="Proteomes" id="UP000187209">
    <property type="component" value="Unassembled WGS sequence"/>
</dbReference>
<keyword evidence="3" id="KW-1185">Reference proteome</keyword>
<keyword evidence="1" id="KW-0812">Transmembrane</keyword>
<feature type="transmembrane region" description="Helical" evidence="1">
    <location>
        <begin position="128"/>
        <end position="151"/>
    </location>
</feature>
<keyword evidence="1" id="KW-1133">Transmembrane helix</keyword>
<feature type="transmembrane region" description="Helical" evidence="1">
    <location>
        <begin position="12"/>
        <end position="33"/>
    </location>
</feature>
<dbReference type="AlphaFoldDB" id="A0A1R2C217"/>
<feature type="transmembrane region" description="Helical" evidence="1">
    <location>
        <begin position="94"/>
        <end position="116"/>
    </location>
</feature>
<feature type="transmembrane region" description="Helical" evidence="1">
    <location>
        <begin position="182"/>
        <end position="200"/>
    </location>
</feature>
<gene>
    <name evidence="2" type="ORF">SteCoe_16129</name>
</gene>
<reference evidence="2 3" key="1">
    <citation type="submission" date="2016-11" db="EMBL/GenBank/DDBJ databases">
        <title>The macronuclear genome of Stentor coeruleus: a giant cell with tiny introns.</title>
        <authorList>
            <person name="Slabodnick M."/>
            <person name="Ruby J.G."/>
            <person name="Reiff S.B."/>
            <person name="Swart E.C."/>
            <person name="Gosai S."/>
            <person name="Prabakaran S."/>
            <person name="Witkowska E."/>
            <person name="Larue G.E."/>
            <person name="Fisher S."/>
            <person name="Freeman R.M."/>
            <person name="Gunawardena J."/>
            <person name="Chu W."/>
            <person name="Stover N.A."/>
            <person name="Gregory B.D."/>
            <person name="Nowacki M."/>
            <person name="Derisi J."/>
            <person name="Roy S.W."/>
            <person name="Marshall W.F."/>
            <person name="Sood P."/>
        </authorList>
    </citation>
    <scope>NUCLEOTIDE SEQUENCE [LARGE SCALE GENOMIC DNA]</scope>
    <source>
        <strain evidence="2">WM001</strain>
    </source>
</reference>
<protein>
    <recommendedName>
        <fullName evidence="4">MARVEL domain-containing protein</fullName>
    </recommendedName>
</protein>
<sequence length="225" mass="25534">MIKVLGLNKIVWTFIALAIQVLNFGFLVGAMNFDLWFHQNWTAAGVATIQFKGQLLNPSTDLGTLCDNDDTYNECYNNCQINCDKYKSWYSGGAAYVCFDTIGSIFSVVISVILILDALHFKYFRKLINFYTTAFIMIAIFALHFLSFIIWAGTVKLRFDGCSHEANYDGTETVCGEGGAAFALWNLFYLFFINFPYFYISRLIVIEEQKSGENSEPILVQPQPN</sequence>
<evidence type="ECO:0008006" key="4">
    <source>
        <dbReference type="Google" id="ProtNLM"/>
    </source>
</evidence>
<evidence type="ECO:0000313" key="3">
    <source>
        <dbReference type="Proteomes" id="UP000187209"/>
    </source>
</evidence>
<keyword evidence="1" id="KW-0472">Membrane</keyword>
<evidence type="ECO:0000256" key="1">
    <source>
        <dbReference type="SAM" id="Phobius"/>
    </source>
</evidence>
<organism evidence="2 3">
    <name type="scientific">Stentor coeruleus</name>
    <dbReference type="NCBI Taxonomy" id="5963"/>
    <lineage>
        <taxon>Eukaryota</taxon>
        <taxon>Sar</taxon>
        <taxon>Alveolata</taxon>
        <taxon>Ciliophora</taxon>
        <taxon>Postciliodesmatophora</taxon>
        <taxon>Heterotrichea</taxon>
        <taxon>Heterotrichida</taxon>
        <taxon>Stentoridae</taxon>
        <taxon>Stentor</taxon>
    </lineage>
</organism>
<comment type="caution">
    <text evidence="2">The sequence shown here is derived from an EMBL/GenBank/DDBJ whole genome shotgun (WGS) entry which is preliminary data.</text>
</comment>
<dbReference type="EMBL" id="MPUH01000318">
    <property type="protein sequence ID" value="OMJ83036.1"/>
    <property type="molecule type" value="Genomic_DNA"/>
</dbReference>
<accession>A0A1R2C217</accession>
<name>A0A1R2C217_9CILI</name>
<proteinExistence type="predicted"/>
<evidence type="ECO:0000313" key="2">
    <source>
        <dbReference type="EMBL" id="OMJ83036.1"/>
    </source>
</evidence>